<dbReference type="EMBL" id="CAJHNH020001380">
    <property type="protein sequence ID" value="CAG5122857.1"/>
    <property type="molecule type" value="Genomic_DNA"/>
</dbReference>
<dbReference type="InterPro" id="IPR013083">
    <property type="entry name" value="Znf_RING/FYVE/PHD"/>
</dbReference>
<dbReference type="SUPFAM" id="SSF57850">
    <property type="entry name" value="RING/U-box"/>
    <property type="match status" value="1"/>
</dbReference>
<dbReference type="InterPro" id="IPR011042">
    <property type="entry name" value="6-blade_b-propeller_TolB-like"/>
</dbReference>
<organism evidence="9 10">
    <name type="scientific">Candidula unifasciata</name>
    <dbReference type="NCBI Taxonomy" id="100452"/>
    <lineage>
        <taxon>Eukaryota</taxon>
        <taxon>Metazoa</taxon>
        <taxon>Spiralia</taxon>
        <taxon>Lophotrochozoa</taxon>
        <taxon>Mollusca</taxon>
        <taxon>Gastropoda</taxon>
        <taxon>Heterobranchia</taxon>
        <taxon>Euthyneura</taxon>
        <taxon>Panpulmonata</taxon>
        <taxon>Eupulmonata</taxon>
        <taxon>Stylommatophora</taxon>
        <taxon>Helicina</taxon>
        <taxon>Helicoidea</taxon>
        <taxon>Geomitridae</taxon>
        <taxon>Candidula</taxon>
    </lineage>
</organism>
<keyword evidence="2" id="KW-0479">Metal-binding</keyword>
<feature type="domain" description="B box-type" evidence="8">
    <location>
        <begin position="117"/>
        <end position="164"/>
    </location>
</feature>
<keyword evidence="6" id="KW-0175">Coiled coil</keyword>
<dbReference type="PROSITE" id="PS50089">
    <property type="entry name" value="ZF_RING_2"/>
    <property type="match status" value="1"/>
</dbReference>
<dbReference type="InterPro" id="IPR000315">
    <property type="entry name" value="Znf_B-box"/>
</dbReference>
<dbReference type="PANTHER" id="PTHR25462:SF296">
    <property type="entry name" value="MEIOTIC P26, ISOFORM F"/>
    <property type="match status" value="1"/>
</dbReference>
<dbReference type="GO" id="GO:0008270">
    <property type="term" value="F:zinc ion binding"/>
    <property type="evidence" value="ECO:0007669"/>
    <property type="project" value="UniProtKB-KW"/>
</dbReference>
<gene>
    <name evidence="9" type="ORF">CUNI_LOCUS8415</name>
</gene>
<evidence type="ECO:0000259" key="7">
    <source>
        <dbReference type="PROSITE" id="PS50089"/>
    </source>
</evidence>
<name>A0A8S3Z045_9EUPU</name>
<sequence length="608" mass="67616">MAKASSSAEPLDELSCQFLICPLCFEQFVSPKVLPCQHTFCLACLKSYVDSRGLDHTIPCPMCKEIVIVPGNDVSNFKNNFWIVSLLHFVEDSKTVKGQTKLSVFETPSTFDTQALTSQTLCGACNEQSILVSFCEPCTLWLCTICTKAHGRLPATASHSLRSSEEVDAQCKAIVVVGEKAIGELQQANIEREEYLLAHICQLPEDTGLLKKRIESAAEEAYKVIKEKAKSLQQKIEQFHRDQNEELSKKLAVVDDRKKELSHLQELLEKVKLCNDGFQNQNAIKMVERFLVSSSLQDFSSHGDNTVNLTFDAFGNNLTELKNLDMGQLCVVSEKIQKSQYLHDRPLGVHKIASLVEREYITALAINKFADKFVVTSNQNVLVFKPHSRIPKAFLSPLAERSINKPWGIAYCEDERCIYVTEAGRHEGDGAVLAYTYDGSFLSVIASGLTLPRGIALHKGYIFVCDQIDRCVYIFNTRGKVIRVLKKTPDGKYLFNGPMFISVGKNNEIAVSDSCTSVKIFDKECCLKFTYTSNIAGSQFWDVHVLQNGTVIVCDWKHGVHKISPDFSSNGLISIESNLLREPSALAGLENGNSVYIATCGGEIFSVI</sequence>
<feature type="domain" description="RING-type" evidence="7">
    <location>
        <begin position="21"/>
        <end position="64"/>
    </location>
</feature>
<evidence type="ECO:0000256" key="5">
    <source>
        <dbReference type="PROSITE-ProRule" id="PRU00024"/>
    </source>
</evidence>
<evidence type="ECO:0000256" key="6">
    <source>
        <dbReference type="SAM" id="Coils"/>
    </source>
</evidence>
<evidence type="ECO:0000256" key="1">
    <source>
        <dbReference type="ARBA" id="ARBA00022553"/>
    </source>
</evidence>
<comment type="caution">
    <text evidence="9">The sequence shown here is derived from an EMBL/GenBank/DDBJ whole genome shotgun (WGS) entry which is preliminary data.</text>
</comment>
<dbReference type="PROSITE" id="PS00518">
    <property type="entry name" value="ZF_RING_1"/>
    <property type="match status" value="1"/>
</dbReference>
<evidence type="ECO:0000256" key="3">
    <source>
        <dbReference type="ARBA" id="ARBA00022771"/>
    </source>
</evidence>
<evidence type="ECO:0000259" key="8">
    <source>
        <dbReference type="PROSITE" id="PS50119"/>
    </source>
</evidence>
<dbReference type="InterPro" id="IPR001841">
    <property type="entry name" value="Znf_RING"/>
</dbReference>
<protein>
    <submittedName>
        <fullName evidence="9">Uncharacterized protein</fullName>
    </submittedName>
</protein>
<dbReference type="AlphaFoldDB" id="A0A8S3Z045"/>
<dbReference type="OrthoDB" id="6133371at2759"/>
<dbReference type="Gene3D" id="2.120.10.30">
    <property type="entry name" value="TolB, C-terminal domain"/>
    <property type="match status" value="1"/>
</dbReference>
<keyword evidence="1" id="KW-0597">Phosphoprotein</keyword>
<dbReference type="InterPro" id="IPR047153">
    <property type="entry name" value="TRIM45/56/19-like"/>
</dbReference>
<keyword evidence="4" id="KW-0862">Zinc</keyword>
<evidence type="ECO:0000256" key="2">
    <source>
        <dbReference type="ARBA" id="ARBA00022723"/>
    </source>
</evidence>
<dbReference type="Pfam" id="PF13445">
    <property type="entry name" value="zf-RING_UBOX"/>
    <property type="match status" value="1"/>
</dbReference>
<evidence type="ECO:0000256" key="4">
    <source>
        <dbReference type="ARBA" id="ARBA00022833"/>
    </source>
</evidence>
<dbReference type="PANTHER" id="PTHR25462">
    <property type="entry name" value="BONUS, ISOFORM C-RELATED"/>
    <property type="match status" value="1"/>
</dbReference>
<dbReference type="GO" id="GO:0005654">
    <property type="term" value="C:nucleoplasm"/>
    <property type="evidence" value="ECO:0007669"/>
    <property type="project" value="TreeGrafter"/>
</dbReference>
<dbReference type="Proteomes" id="UP000678393">
    <property type="component" value="Unassembled WGS sequence"/>
</dbReference>
<dbReference type="InterPro" id="IPR027370">
    <property type="entry name" value="Znf-RING_euk"/>
</dbReference>
<evidence type="ECO:0000313" key="10">
    <source>
        <dbReference type="Proteomes" id="UP000678393"/>
    </source>
</evidence>
<feature type="coiled-coil region" evidence="6">
    <location>
        <begin position="215"/>
        <end position="242"/>
    </location>
</feature>
<reference evidence="9" key="1">
    <citation type="submission" date="2021-04" db="EMBL/GenBank/DDBJ databases">
        <authorList>
            <consortium name="Molecular Ecology Group"/>
        </authorList>
    </citation>
    <scope>NUCLEOTIDE SEQUENCE</scope>
</reference>
<proteinExistence type="predicted"/>
<keyword evidence="10" id="KW-1185">Reference proteome</keyword>
<dbReference type="SUPFAM" id="SSF101898">
    <property type="entry name" value="NHL repeat"/>
    <property type="match status" value="1"/>
</dbReference>
<accession>A0A8S3Z045</accession>
<keyword evidence="3 5" id="KW-0863">Zinc-finger</keyword>
<evidence type="ECO:0000313" key="9">
    <source>
        <dbReference type="EMBL" id="CAG5122857.1"/>
    </source>
</evidence>
<dbReference type="GO" id="GO:0061630">
    <property type="term" value="F:ubiquitin protein ligase activity"/>
    <property type="evidence" value="ECO:0007669"/>
    <property type="project" value="TreeGrafter"/>
</dbReference>
<dbReference type="PROSITE" id="PS50119">
    <property type="entry name" value="ZF_BBOX"/>
    <property type="match status" value="1"/>
</dbReference>
<dbReference type="Gene3D" id="3.30.40.10">
    <property type="entry name" value="Zinc/RING finger domain, C3HC4 (zinc finger)"/>
    <property type="match status" value="1"/>
</dbReference>
<dbReference type="InterPro" id="IPR017907">
    <property type="entry name" value="Znf_RING_CS"/>
</dbReference>
<dbReference type="SMART" id="SM00184">
    <property type="entry name" value="RING"/>
    <property type="match status" value="1"/>
</dbReference>